<feature type="region of interest" description="Disordered" evidence="1">
    <location>
        <begin position="42"/>
        <end position="96"/>
    </location>
</feature>
<comment type="caution">
    <text evidence="2">The sequence shown here is derived from an EMBL/GenBank/DDBJ whole genome shotgun (WGS) entry which is preliminary data.</text>
</comment>
<accession>A0AAV4Y572</accession>
<organism evidence="2 3">
    <name type="scientific">Caerostris extrusa</name>
    <name type="common">Bark spider</name>
    <name type="synonym">Caerostris bankana</name>
    <dbReference type="NCBI Taxonomy" id="172846"/>
    <lineage>
        <taxon>Eukaryota</taxon>
        <taxon>Metazoa</taxon>
        <taxon>Ecdysozoa</taxon>
        <taxon>Arthropoda</taxon>
        <taxon>Chelicerata</taxon>
        <taxon>Arachnida</taxon>
        <taxon>Araneae</taxon>
        <taxon>Araneomorphae</taxon>
        <taxon>Entelegynae</taxon>
        <taxon>Araneoidea</taxon>
        <taxon>Araneidae</taxon>
        <taxon>Caerostris</taxon>
    </lineage>
</organism>
<dbReference type="AlphaFoldDB" id="A0AAV4Y572"/>
<reference evidence="2 3" key="1">
    <citation type="submission" date="2021-06" db="EMBL/GenBank/DDBJ databases">
        <title>Caerostris extrusa draft genome.</title>
        <authorList>
            <person name="Kono N."/>
            <person name="Arakawa K."/>
        </authorList>
    </citation>
    <scope>NUCLEOTIDE SEQUENCE [LARGE SCALE GENOMIC DNA]</scope>
</reference>
<evidence type="ECO:0000313" key="2">
    <source>
        <dbReference type="EMBL" id="GIZ01299.1"/>
    </source>
</evidence>
<name>A0AAV4Y572_CAEEX</name>
<keyword evidence="3" id="KW-1185">Reference proteome</keyword>
<evidence type="ECO:0000256" key="1">
    <source>
        <dbReference type="SAM" id="MobiDB-lite"/>
    </source>
</evidence>
<proteinExistence type="predicted"/>
<evidence type="ECO:0000313" key="3">
    <source>
        <dbReference type="Proteomes" id="UP001054945"/>
    </source>
</evidence>
<feature type="compositionally biased region" description="Polar residues" evidence="1">
    <location>
        <begin position="43"/>
        <end position="54"/>
    </location>
</feature>
<dbReference type="EMBL" id="BPLR01001280">
    <property type="protein sequence ID" value="GIZ01299.1"/>
    <property type="molecule type" value="Genomic_DNA"/>
</dbReference>
<dbReference type="Proteomes" id="UP001054945">
    <property type="component" value="Unassembled WGS sequence"/>
</dbReference>
<sequence length="122" mass="13029">MQIVSQWDLIPHNVSLDGQVALPTIASDATINASANVPLRTLGKSSTSTHTTPASLLAQRHCGPPLSTPSKSRQSRIPVPDSLIYGPDESPSPSPRQFVLGAPGRWFLSSIWFGEKGRSLSV</sequence>
<protein>
    <submittedName>
        <fullName evidence="2">Uncharacterized protein</fullName>
    </submittedName>
</protein>
<gene>
    <name evidence="2" type="ORF">CEXT_90371</name>
</gene>